<protein>
    <recommendedName>
        <fullName evidence="4">Scaffolding protein</fullName>
    </recommendedName>
</protein>
<feature type="compositionally biased region" description="Low complexity" evidence="1">
    <location>
        <begin position="122"/>
        <end position="133"/>
    </location>
</feature>
<evidence type="ECO:0000313" key="3">
    <source>
        <dbReference type="Proteomes" id="UP001549145"/>
    </source>
</evidence>
<comment type="caution">
    <text evidence="2">The sequence shown here is derived from an EMBL/GenBank/DDBJ whole genome shotgun (WGS) entry which is preliminary data.</text>
</comment>
<feature type="region of interest" description="Disordered" evidence="1">
    <location>
        <begin position="1"/>
        <end position="102"/>
    </location>
</feature>
<keyword evidence="3" id="KW-1185">Reference proteome</keyword>
<feature type="region of interest" description="Disordered" evidence="1">
    <location>
        <begin position="122"/>
        <end position="149"/>
    </location>
</feature>
<organism evidence="2 3">
    <name type="scientific">Methylobacterium goesingense</name>
    <dbReference type="NCBI Taxonomy" id="243690"/>
    <lineage>
        <taxon>Bacteria</taxon>
        <taxon>Pseudomonadati</taxon>
        <taxon>Pseudomonadota</taxon>
        <taxon>Alphaproteobacteria</taxon>
        <taxon>Hyphomicrobiales</taxon>
        <taxon>Methylobacteriaceae</taxon>
        <taxon>Methylobacterium</taxon>
    </lineage>
</organism>
<dbReference type="RefSeq" id="WP_238276829.1">
    <property type="nucleotide sequence ID" value="NZ_BPQL01000019.1"/>
</dbReference>
<gene>
    <name evidence="2" type="ORF">ABID43_001197</name>
</gene>
<sequence>MNDGFTSSDDAFTADEEAAWGAMSSGEAAPEPASAPAPAAGGEAAPTPAAPAAAPAGEAAAPGDVVDPDLEEGGADENKGKFVRHGAFHQERERRKAVERERDEFRVTLARMEERFRIMSEGGQAPAQPGAAAPQPPAEPETPPDPNEDIFGYAKYLEKQIQDIRAGQTQLTEAQKTEQAQRVEATQRNEVLTAYRGDVQRTIAAQPEFAQAYEHLFSGRIAELQLLGVPEADAVQAVREEEFGIVQAAIQAGQSPAARLMQLAKLRGFAPKAAEPAAPAAPAETPAEKSARIAKGQAASLSLSSAGGTPAGELTIEMLASMSESDFAKMEKANPARVRALMGG</sequence>
<dbReference type="Proteomes" id="UP001549145">
    <property type="component" value="Unassembled WGS sequence"/>
</dbReference>
<feature type="compositionally biased region" description="Polar residues" evidence="1">
    <location>
        <begin position="1"/>
        <end position="10"/>
    </location>
</feature>
<name>A0ABV2L2T0_9HYPH</name>
<evidence type="ECO:0000313" key="2">
    <source>
        <dbReference type="EMBL" id="MET3691672.1"/>
    </source>
</evidence>
<feature type="compositionally biased region" description="Acidic residues" evidence="1">
    <location>
        <begin position="66"/>
        <end position="75"/>
    </location>
</feature>
<proteinExistence type="predicted"/>
<evidence type="ECO:0008006" key="4">
    <source>
        <dbReference type="Google" id="ProtNLM"/>
    </source>
</evidence>
<accession>A0ABV2L2T0</accession>
<dbReference type="EMBL" id="JBEPMM010000002">
    <property type="protein sequence ID" value="MET3691672.1"/>
    <property type="molecule type" value="Genomic_DNA"/>
</dbReference>
<feature type="compositionally biased region" description="Pro residues" evidence="1">
    <location>
        <begin position="134"/>
        <end position="145"/>
    </location>
</feature>
<feature type="compositionally biased region" description="Low complexity" evidence="1">
    <location>
        <begin position="26"/>
        <end position="63"/>
    </location>
</feature>
<feature type="compositionally biased region" description="Basic and acidic residues" evidence="1">
    <location>
        <begin position="88"/>
        <end position="102"/>
    </location>
</feature>
<reference evidence="2 3" key="1">
    <citation type="submission" date="2024-06" db="EMBL/GenBank/DDBJ databases">
        <title>Genomic Encyclopedia of Type Strains, Phase IV (KMG-IV): sequencing the most valuable type-strain genomes for metagenomic binning, comparative biology and taxonomic classification.</title>
        <authorList>
            <person name="Goeker M."/>
        </authorList>
    </citation>
    <scope>NUCLEOTIDE SEQUENCE [LARGE SCALE GENOMIC DNA]</scope>
    <source>
        <strain evidence="2 3">DSM 21331</strain>
    </source>
</reference>
<evidence type="ECO:0000256" key="1">
    <source>
        <dbReference type="SAM" id="MobiDB-lite"/>
    </source>
</evidence>